<keyword evidence="2" id="KW-0677">Repeat</keyword>
<dbReference type="PANTHER" id="PTHR48051:SF1">
    <property type="entry name" value="RAS SUPPRESSOR PROTEIN 1"/>
    <property type="match status" value="1"/>
</dbReference>
<evidence type="ECO:0000256" key="1">
    <source>
        <dbReference type="ARBA" id="ARBA00022614"/>
    </source>
</evidence>
<evidence type="ECO:0000313" key="4">
    <source>
        <dbReference type="Proteomes" id="UP000281553"/>
    </source>
</evidence>
<gene>
    <name evidence="3" type="ORF">DILT_LOCUS6176</name>
</gene>
<dbReference type="AlphaFoldDB" id="A0A3P7KYW5"/>
<dbReference type="SMART" id="SM00369">
    <property type="entry name" value="LRR_TYP"/>
    <property type="match status" value="6"/>
</dbReference>
<dbReference type="PROSITE" id="PS51450">
    <property type="entry name" value="LRR"/>
    <property type="match status" value="2"/>
</dbReference>
<dbReference type="GO" id="GO:0005737">
    <property type="term" value="C:cytoplasm"/>
    <property type="evidence" value="ECO:0007669"/>
    <property type="project" value="TreeGrafter"/>
</dbReference>
<dbReference type="InterPro" id="IPR032675">
    <property type="entry name" value="LRR_dom_sf"/>
</dbReference>
<proteinExistence type="predicted"/>
<dbReference type="InterPro" id="IPR003591">
    <property type="entry name" value="Leu-rich_rpt_typical-subtyp"/>
</dbReference>
<keyword evidence="4" id="KW-1185">Reference proteome</keyword>
<dbReference type="Proteomes" id="UP000281553">
    <property type="component" value="Unassembled WGS sequence"/>
</dbReference>
<reference evidence="3 4" key="1">
    <citation type="submission" date="2018-11" db="EMBL/GenBank/DDBJ databases">
        <authorList>
            <consortium name="Pathogen Informatics"/>
        </authorList>
    </citation>
    <scope>NUCLEOTIDE SEQUENCE [LARGE SCALE GENOMIC DNA]</scope>
</reference>
<dbReference type="PANTHER" id="PTHR48051">
    <property type="match status" value="1"/>
</dbReference>
<dbReference type="EMBL" id="UYRU01048950">
    <property type="protein sequence ID" value="VDN10345.1"/>
    <property type="molecule type" value="Genomic_DNA"/>
</dbReference>
<evidence type="ECO:0000256" key="2">
    <source>
        <dbReference type="ARBA" id="ARBA00022737"/>
    </source>
</evidence>
<organism evidence="3 4">
    <name type="scientific">Dibothriocephalus latus</name>
    <name type="common">Fish tapeworm</name>
    <name type="synonym">Diphyllobothrium latum</name>
    <dbReference type="NCBI Taxonomy" id="60516"/>
    <lineage>
        <taxon>Eukaryota</taxon>
        <taxon>Metazoa</taxon>
        <taxon>Spiralia</taxon>
        <taxon>Lophotrochozoa</taxon>
        <taxon>Platyhelminthes</taxon>
        <taxon>Cestoda</taxon>
        <taxon>Eucestoda</taxon>
        <taxon>Diphyllobothriidea</taxon>
        <taxon>Diphyllobothriidae</taxon>
        <taxon>Dibothriocephalus</taxon>
    </lineage>
</organism>
<accession>A0A3P7KYW5</accession>
<dbReference type="Pfam" id="PF13855">
    <property type="entry name" value="LRR_8"/>
    <property type="match status" value="1"/>
</dbReference>
<name>A0A3P7KYW5_DIBLA</name>
<dbReference type="InterPro" id="IPR050216">
    <property type="entry name" value="LRR_domain-containing"/>
</dbReference>
<evidence type="ECO:0000313" key="3">
    <source>
        <dbReference type="EMBL" id="VDN10345.1"/>
    </source>
</evidence>
<dbReference type="InterPro" id="IPR020825">
    <property type="entry name" value="Phe-tRNA_synthase-like_B3/B4"/>
</dbReference>
<sequence>MVLSGPEILKRVEANGLDELIFSLKQLNFLEISRSGISTLPDDIQKLGDLTKLSLKHNALTEIPVGLGNVNNLRFLDLSFNHISNLPENIFDNLSHLESLALDSNELQSLPPLKGLVELHVLSVSSNKLSALPETLSGCSKLMNVDFSRNALTSLPTDLNKLTNLHRFNVCDNNLTEIPATLGECRKLRECLLERNPLKDNRLKKMASDPRSSAYSIRVIDPEAVRASLRPRIFACTVAGVIFRDETVLKDFLRFQVKLHNDVGEQRRVATLCTHDEAFVKLPLTYSINPVDSISVSFSSLGKGHKSASSPSLVYFQ</sequence>
<keyword evidence="1" id="KW-0433">Leucine-rich repeat</keyword>
<dbReference type="Gene3D" id="3.80.10.10">
    <property type="entry name" value="Ribonuclease Inhibitor"/>
    <property type="match status" value="2"/>
</dbReference>
<dbReference type="InterPro" id="IPR001611">
    <property type="entry name" value="Leu-rich_rpt"/>
</dbReference>
<dbReference type="OrthoDB" id="67933at2759"/>
<dbReference type="SMART" id="SM00364">
    <property type="entry name" value="LRR_BAC"/>
    <property type="match status" value="4"/>
</dbReference>
<dbReference type="Gene3D" id="3.50.40.10">
    <property type="entry name" value="Phenylalanyl-trna Synthetase, Chain B, domain 3"/>
    <property type="match status" value="1"/>
</dbReference>
<dbReference type="SUPFAM" id="SSF52058">
    <property type="entry name" value="L domain-like"/>
    <property type="match status" value="1"/>
</dbReference>
<protein>
    <submittedName>
        <fullName evidence="3">Uncharacterized protein</fullName>
    </submittedName>
</protein>